<sequence length="377" mass="42021">MGKQFEQKTGIKVNVIEEPAGGAFDALIAAGNQPDVVVASFGPQVGKLAAQGALVPVGDLPGAKELLGAVLPKSVVQVYGKNYYIPWGLDVTVMAYNKELFKRAGLDPNKPPRTWAEFLDYAKKIQALSTPNNKIYGTTFWNEALVWGGWYWNMLMPIYLNANQGRCTTLANRLGTGVIFDRPECKMADFFAFLREAQQYAPLTMDPNFFSRKVGMWLQYGYSWEPNLKSAADRPMKIGEDVGIAPIPVPKAGDKSFSTFGGRALLLLKTTPERQQMGWEFIRFLMEKDNNLYFLKSLGYLPTLKSLQNDPYFQTENRKPFVEILQNAVVPDMTNAAEEVNNAVLSVYPLVVIQKKLTPEEGVKEAVKRAMAALRGQ</sequence>
<comment type="caution">
    <text evidence="1">The sequence shown here is derived from an EMBL/GenBank/DDBJ whole genome shotgun (WGS) entry which is preliminary data.</text>
</comment>
<name>A0A430SEV3_THESC</name>
<accession>A0A430SEV3</accession>
<evidence type="ECO:0000313" key="1">
    <source>
        <dbReference type="EMBL" id="RTH36394.1"/>
    </source>
</evidence>
<organism evidence="1 2">
    <name type="scientific">Thermus scotoductus</name>
    <dbReference type="NCBI Taxonomy" id="37636"/>
    <lineage>
        <taxon>Bacteria</taxon>
        <taxon>Thermotogati</taxon>
        <taxon>Deinococcota</taxon>
        <taxon>Deinococci</taxon>
        <taxon>Thermales</taxon>
        <taxon>Thermaceae</taxon>
        <taxon>Thermus</taxon>
    </lineage>
</organism>
<dbReference type="Proteomes" id="UP000288051">
    <property type="component" value="Unassembled WGS sequence"/>
</dbReference>
<dbReference type="PANTHER" id="PTHR43649">
    <property type="entry name" value="ARABINOSE-BINDING PROTEIN-RELATED"/>
    <property type="match status" value="1"/>
</dbReference>
<dbReference type="PANTHER" id="PTHR43649:SF12">
    <property type="entry name" value="DIACETYLCHITOBIOSE BINDING PROTEIN DASA"/>
    <property type="match status" value="1"/>
</dbReference>
<dbReference type="InterPro" id="IPR050490">
    <property type="entry name" value="Bact_solute-bd_prot1"/>
</dbReference>
<dbReference type="EMBL" id="PELZ01000218">
    <property type="protein sequence ID" value="RTH36394.1"/>
    <property type="molecule type" value="Genomic_DNA"/>
</dbReference>
<gene>
    <name evidence="1" type="ORF">CSW37_07135</name>
</gene>
<evidence type="ECO:0000313" key="2">
    <source>
        <dbReference type="Proteomes" id="UP000288051"/>
    </source>
</evidence>
<reference evidence="1 2" key="1">
    <citation type="journal article" date="2019" name="Extremophiles">
        <title>Biogeography of thermophiles and predominance of Thermus scotoductus in domestic water heaters.</title>
        <authorList>
            <person name="Wilpiszeski R.L."/>
            <person name="Zhang Z."/>
            <person name="House C.H."/>
        </authorList>
    </citation>
    <scope>NUCLEOTIDE SEQUENCE [LARGE SCALE GENOMIC DNA]</scope>
    <source>
        <strain evidence="1 2">24_S24</strain>
    </source>
</reference>
<protein>
    <submittedName>
        <fullName evidence="1">ABC transporter substrate-binding protein</fullName>
    </submittedName>
</protein>
<dbReference type="AlphaFoldDB" id="A0A430SEV3"/>
<proteinExistence type="predicted"/>
<dbReference type="Gene3D" id="3.40.190.10">
    <property type="entry name" value="Periplasmic binding protein-like II"/>
    <property type="match status" value="1"/>
</dbReference>
<dbReference type="InterPro" id="IPR006059">
    <property type="entry name" value="SBP"/>
</dbReference>
<dbReference type="SUPFAM" id="SSF53850">
    <property type="entry name" value="Periplasmic binding protein-like II"/>
    <property type="match status" value="1"/>
</dbReference>
<dbReference type="Pfam" id="PF01547">
    <property type="entry name" value="SBP_bac_1"/>
    <property type="match status" value="1"/>
</dbReference>